<feature type="domain" description="PNPLA" evidence="3">
    <location>
        <begin position="1"/>
        <end position="368"/>
    </location>
</feature>
<dbReference type="EMBL" id="BAABCW010000012">
    <property type="protein sequence ID" value="GAA3513532.1"/>
    <property type="molecule type" value="Genomic_DNA"/>
</dbReference>
<comment type="caution">
    <text evidence="4">The sequence shown here is derived from an EMBL/GenBank/DDBJ whole genome shotgun (WGS) entry which is preliminary data.</text>
</comment>
<keyword evidence="2" id="KW-0812">Transmembrane</keyword>
<gene>
    <name evidence="4" type="ORF">GCM10022393_29160</name>
</gene>
<reference evidence="5" key="1">
    <citation type="journal article" date="2019" name="Int. J. Syst. Evol. Microbiol.">
        <title>The Global Catalogue of Microorganisms (GCM) 10K type strain sequencing project: providing services to taxonomists for standard genome sequencing and annotation.</title>
        <authorList>
            <consortium name="The Broad Institute Genomics Platform"/>
            <consortium name="The Broad Institute Genome Sequencing Center for Infectious Disease"/>
            <person name="Wu L."/>
            <person name="Ma J."/>
        </authorList>
    </citation>
    <scope>NUCLEOTIDE SEQUENCE [LARGE SCALE GENOMIC DNA]</scope>
    <source>
        <strain evidence="5">JCM 17106</strain>
    </source>
</reference>
<dbReference type="SUPFAM" id="SSF52151">
    <property type="entry name" value="FabD/lysophospholipase-like"/>
    <property type="match status" value="1"/>
</dbReference>
<sequence>MGGGVSLGSFSGSALTEALKLLIIYGKDGNKKAYDKVIVDGMSGASAGAIALTIMLKCLIDYRSMIPLYSDTLTEGHLLDEIIKDYFEGNKEKAKKYEKKFEALKALQLAQKIQYKIWVNEVDSNKLYGKKIKETHVVEPNESFSLLDRKLLEDLTKKYLMTSDGFDISRRTLLDPKRVIFACSLTNLLPIELTISKENKNQPEGKNKLEENVLKSIGSDNHSELRVIDFIFDEKAVLQQKKETDTRWLKFCQNPDIKNPTHFDITDKKAWATISASAIGCGAFPIAFEPVMLRRFQQEFGNDNEYTDWPSSFIKIQNEINNQKIQNPKQFIDNSYFAEEVDNQIDYQSFNFPYIDGGTFNNEPIREAFKIGNFQDFGRETIQEERLILFVDPIVRKEQYHSFRVSAYSPIKKSDNGVVFKKEISKLLGNTSSIINVLTNQGSIKEEHKIIDIKENFELRTTIFDYLDANTDMSSNLNIKIIATAFNKINKNLKNGIISLGTRDPMEYFLAEIHKSCLKQGEDQTACLTISENMLQQLEQQINSNSIVNIEQVYDLLNLTTKSDRNGFAQTVFKVIADFALNTDGKNENAYRAAILPINKRLDTVELPGSEIQAFGGFSSLKARQYAFEFARLSALLSLKENIGGFRPERPFIANKGFKKLEEQITERIKGIDFYNDKDEYTSSLENNLFNPSVIRIKNILLSNKYLKFILLKVPFVATSLISTALLPVVSVSLFVSSIFKKSPWRGSNILKKIIRSSVNQINYLALEPVTISILSDAPLNKKLLIKCTGNIIKKEKAIACTKTINKGIIRYQYYYQVSLLEYIKQHNPIPTDTISQNVTTIKIDSQLIERLGLSLSNKVRIPDSIDGNLEPERKRIALENNYTDIIEEIRIDRYNLPLINSSINNTNTALHYSLKNLNYHVNPLLEIDVQKLDQGWYFKEETESLDKKLMR</sequence>
<name>A0ABP6UMT5_9FLAO</name>
<proteinExistence type="predicted"/>
<keyword evidence="2" id="KW-0472">Membrane</keyword>
<organism evidence="4 5">
    <name type="scientific">Aquimarina addita</name>
    <dbReference type="NCBI Taxonomy" id="870485"/>
    <lineage>
        <taxon>Bacteria</taxon>
        <taxon>Pseudomonadati</taxon>
        <taxon>Bacteroidota</taxon>
        <taxon>Flavobacteriia</taxon>
        <taxon>Flavobacteriales</taxon>
        <taxon>Flavobacteriaceae</taxon>
        <taxon>Aquimarina</taxon>
    </lineage>
</organism>
<evidence type="ECO:0000256" key="2">
    <source>
        <dbReference type="SAM" id="Phobius"/>
    </source>
</evidence>
<dbReference type="Pfam" id="PF01734">
    <property type="entry name" value="Patatin"/>
    <property type="match status" value="1"/>
</dbReference>
<dbReference type="InterPro" id="IPR002641">
    <property type="entry name" value="PNPLA_dom"/>
</dbReference>
<dbReference type="InterPro" id="IPR016035">
    <property type="entry name" value="Acyl_Trfase/lysoPLipase"/>
</dbReference>
<evidence type="ECO:0000313" key="4">
    <source>
        <dbReference type="EMBL" id="GAA3513532.1"/>
    </source>
</evidence>
<dbReference type="Proteomes" id="UP001500459">
    <property type="component" value="Unassembled WGS sequence"/>
</dbReference>
<accession>A0ABP6UMT5</accession>
<keyword evidence="5" id="KW-1185">Reference proteome</keyword>
<evidence type="ECO:0000313" key="5">
    <source>
        <dbReference type="Proteomes" id="UP001500459"/>
    </source>
</evidence>
<keyword evidence="1" id="KW-0443">Lipid metabolism</keyword>
<evidence type="ECO:0000256" key="1">
    <source>
        <dbReference type="ARBA" id="ARBA00023098"/>
    </source>
</evidence>
<keyword evidence="2" id="KW-1133">Transmembrane helix</keyword>
<evidence type="ECO:0000259" key="3">
    <source>
        <dbReference type="Pfam" id="PF01734"/>
    </source>
</evidence>
<feature type="transmembrane region" description="Helical" evidence="2">
    <location>
        <begin position="714"/>
        <end position="736"/>
    </location>
</feature>
<protein>
    <recommendedName>
        <fullName evidence="3">PNPLA domain-containing protein</fullName>
    </recommendedName>
</protein>